<accession>A0A4P7NAR7</accession>
<feature type="chain" id="PRO_5020884496" evidence="2">
    <location>
        <begin position="23"/>
        <end position="168"/>
    </location>
</feature>
<dbReference type="AlphaFoldDB" id="A0A4P7NAR7"/>
<organism evidence="3 4">
    <name type="scientific">Pyricularia oryzae</name>
    <name type="common">Rice blast fungus</name>
    <name type="synonym">Magnaporthe oryzae</name>
    <dbReference type="NCBI Taxonomy" id="318829"/>
    <lineage>
        <taxon>Eukaryota</taxon>
        <taxon>Fungi</taxon>
        <taxon>Dikarya</taxon>
        <taxon>Ascomycota</taxon>
        <taxon>Pezizomycotina</taxon>
        <taxon>Sordariomycetes</taxon>
        <taxon>Sordariomycetidae</taxon>
        <taxon>Magnaporthales</taxon>
        <taxon>Pyriculariaceae</taxon>
        <taxon>Pyricularia</taxon>
    </lineage>
</organism>
<sequence>MRLFTLFNSLTLVALSVIGTIAIPIGPSNGDVAHNAVNKGSDIAAQIARRAEIKVGGPGRVEARSKTTAKKPPRAQNWSKMNANSNVRGTHLGCSECTSTADCARCTETLQEKSTDYRELYKQQSELRAQADALKAQHDAALKERFSVLSRRDWPKPARGPAQVLETL</sequence>
<evidence type="ECO:0000256" key="1">
    <source>
        <dbReference type="SAM" id="Coils"/>
    </source>
</evidence>
<evidence type="ECO:0000313" key="3">
    <source>
        <dbReference type="EMBL" id="QBZ59858.1"/>
    </source>
</evidence>
<name>A0A4P7NAR7_PYROR</name>
<protein>
    <submittedName>
        <fullName evidence="3">Uncharacterized protein</fullName>
    </submittedName>
</protein>
<proteinExistence type="predicted"/>
<dbReference type="EMBL" id="CP034206">
    <property type="protein sequence ID" value="QBZ59858.1"/>
    <property type="molecule type" value="Genomic_DNA"/>
</dbReference>
<keyword evidence="1" id="KW-0175">Coiled coil</keyword>
<feature type="signal peptide" evidence="2">
    <location>
        <begin position="1"/>
        <end position="22"/>
    </location>
</feature>
<dbReference type="Proteomes" id="UP000294847">
    <property type="component" value="Chromosome 3"/>
</dbReference>
<gene>
    <name evidence="3" type="ORF">PoMZ_04823</name>
</gene>
<reference evidence="3 4" key="1">
    <citation type="journal article" date="2019" name="Mol. Biol. Evol.">
        <title>Blast fungal genomes show frequent chromosomal changes, gene gains and losses, and effector gene turnover.</title>
        <authorList>
            <person name="Gomez Luciano L.B."/>
            <person name="Jason Tsai I."/>
            <person name="Chuma I."/>
            <person name="Tosa Y."/>
            <person name="Chen Y.H."/>
            <person name="Li J.Y."/>
            <person name="Li M.Y."/>
            <person name="Jade Lu M.Y."/>
            <person name="Nakayashiki H."/>
            <person name="Li W.H."/>
        </authorList>
    </citation>
    <scope>NUCLEOTIDE SEQUENCE [LARGE SCALE GENOMIC DNA]</scope>
    <source>
        <strain evidence="3">MZ5-1-6</strain>
    </source>
</reference>
<feature type="coiled-coil region" evidence="1">
    <location>
        <begin position="117"/>
        <end position="144"/>
    </location>
</feature>
<evidence type="ECO:0000313" key="4">
    <source>
        <dbReference type="Proteomes" id="UP000294847"/>
    </source>
</evidence>
<evidence type="ECO:0000256" key="2">
    <source>
        <dbReference type="SAM" id="SignalP"/>
    </source>
</evidence>
<keyword evidence="2" id="KW-0732">Signal</keyword>